<evidence type="ECO:0000256" key="3">
    <source>
        <dbReference type="ARBA" id="ARBA00023125"/>
    </source>
</evidence>
<keyword evidence="8" id="KW-1185">Reference proteome</keyword>
<dbReference type="GO" id="GO:0003677">
    <property type="term" value="F:DNA binding"/>
    <property type="evidence" value="ECO:0007669"/>
    <property type="project" value="UniProtKB-KW"/>
</dbReference>
<dbReference type="Proteomes" id="UP000007115">
    <property type="component" value="Unassembled WGS sequence"/>
</dbReference>
<evidence type="ECO:0000313" key="7">
    <source>
        <dbReference type="EMBL" id="EHK25589.1"/>
    </source>
</evidence>
<dbReference type="GO" id="GO:0006351">
    <property type="term" value="P:DNA-templated transcription"/>
    <property type="evidence" value="ECO:0007669"/>
    <property type="project" value="InterPro"/>
</dbReference>
<dbReference type="InterPro" id="IPR038213">
    <property type="entry name" value="IFI6/IFI27-like_sf"/>
</dbReference>
<dbReference type="GeneID" id="25792259"/>
<dbReference type="InterPro" id="IPR007219">
    <property type="entry name" value="XnlR_reg_dom"/>
</dbReference>
<dbReference type="OrthoDB" id="4900022at2759"/>
<keyword evidence="3" id="KW-0238">DNA-binding</keyword>
<dbReference type="AlphaFoldDB" id="G9MJC6"/>
<reference evidence="7 8" key="1">
    <citation type="journal article" date="2011" name="Genome Biol.">
        <title>Comparative genome sequence analysis underscores mycoparasitism as the ancestral life style of Trichoderma.</title>
        <authorList>
            <person name="Kubicek C.P."/>
            <person name="Herrera-Estrella A."/>
            <person name="Seidl-Seiboth V."/>
            <person name="Martinez D.A."/>
            <person name="Druzhinina I.S."/>
            <person name="Thon M."/>
            <person name="Zeilinger S."/>
            <person name="Casas-Flores S."/>
            <person name="Horwitz B.A."/>
            <person name="Mukherjee P.K."/>
            <person name="Mukherjee M."/>
            <person name="Kredics L."/>
            <person name="Alcaraz L.D."/>
            <person name="Aerts A."/>
            <person name="Antal Z."/>
            <person name="Atanasova L."/>
            <person name="Cervantes-Badillo M.G."/>
            <person name="Challacombe J."/>
            <person name="Chertkov O."/>
            <person name="McCluskey K."/>
            <person name="Coulpier F."/>
            <person name="Deshpande N."/>
            <person name="von Doehren H."/>
            <person name="Ebbole D.J."/>
            <person name="Esquivel-Naranjo E.U."/>
            <person name="Fekete E."/>
            <person name="Flipphi M."/>
            <person name="Glaser F."/>
            <person name="Gomez-Rodriguez E.Y."/>
            <person name="Gruber S."/>
            <person name="Han C."/>
            <person name="Henrissat B."/>
            <person name="Hermosa R."/>
            <person name="Hernandez-Onate M."/>
            <person name="Karaffa L."/>
            <person name="Kosti I."/>
            <person name="Le Crom S."/>
            <person name="Lindquist E."/>
            <person name="Lucas S."/>
            <person name="Luebeck M."/>
            <person name="Luebeck P.S."/>
            <person name="Margeot A."/>
            <person name="Metz B."/>
            <person name="Misra M."/>
            <person name="Nevalainen H."/>
            <person name="Omann M."/>
            <person name="Packer N."/>
            <person name="Perrone G."/>
            <person name="Uresti-Rivera E.E."/>
            <person name="Salamov A."/>
            <person name="Schmoll M."/>
            <person name="Seiboth B."/>
            <person name="Shapiro H."/>
            <person name="Sukno S."/>
            <person name="Tamayo-Ramos J.A."/>
            <person name="Tisch D."/>
            <person name="Wiest A."/>
            <person name="Wilkinson H.H."/>
            <person name="Zhang M."/>
            <person name="Coutinho P.M."/>
            <person name="Kenerley C.M."/>
            <person name="Monte E."/>
            <person name="Baker S.E."/>
            <person name="Grigoriev I.V."/>
        </authorList>
    </citation>
    <scope>NUCLEOTIDE SEQUENCE [LARGE SCALE GENOMIC DNA]</scope>
    <source>
        <strain evidence="8">Gv29-8 / FGSC 10586</strain>
    </source>
</reference>
<keyword evidence="1" id="KW-0862">Zinc</keyword>
<dbReference type="Gene3D" id="6.10.110.10">
    <property type="match status" value="1"/>
</dbReference>
<dbReference type="GO" id="GO:0008270">
    <property type="term" value="F:zinc ion binding"/>
    <property type="evidence" value="ECO:0007669"/>
    <property type="project" value="InterPro"/>
</dbReference>
<feature type="domain" description="Xylanolytic transcriptional activator regulatory" evidence="6">
    <location>
        <begin position="482"/>
        <end position="603"/>
    </location>
</feature>
<dbReference type="HOGENOM" id="CLU_320798_0_0_1"/>
<evidence type="ECO:0000256" key="4">
    <source>
        <dbReference type="ARBA" id="ARBA00023163"/>
    </source>
</evidence>
<evidence type="ECO:0000256" key="1">
    <source>
        <dbReference type="ARBA" id="ARBA00022833"/>
    </source>
</evidence>
<dbReference type="eggNOG" id="ENOG502SIT4">
    <property type="taxonomic scope" value="Eukaryota"/>
</dbReference>
<name>G9MJC6_HYPVG</name>
<dbReference type="PANTHER" id="PTHR47171:SF3">
    <property type="entry name" value="FARA-RELATED"/>
    <property type="match status" value="1"/>
</dbReference>
<dbReference type="EMBL" id="ABDF02000003">
    <property type="protein sequence ID" value="EHK25589.1"/>
    <property type="molecule type" value="Genomic_DNA"/>
</dbReference>
<evidence type="ECO:0000256" key="5">
    <source>
        <dbReference type="ARBA" id="ARBA00023242"/>
    </source>
</evidence>
<dbReference type="VEuPathDB" id="FungiDB:TRIVIDRAFT_229678"/>
<dbReference type="Pfam" id="PF04082">
    <property type="entry name" value="Fungal_trans"/>
    <property type="match status" value="1"/>
</dbReference>
<evidence type="ECO:0000313" key="8">
    <source>
        <dbReference type="Proteomes" id="UP000007115"/>
    </source>
</evidence>
<dbReference type="PANTHER" id="PTHR47171">
    <property type="entry name" value="FARA-RELATED"/>
    <property type="match status" value="1"/>
</dbReference>
<dbReference type="InterPro" id="IPR052073">
    <property type="entry name" value="Amide_Lactam_Regulators"/>
</dbReference>
<evidence type="ECO:0000256" key="2">
    <source>
        <dbReference type="ARBA" id="ARBA00023015"/>
    </source>
</evidence>
<keyword evidence="4" id="KW-0804">Transcription</keyword>
<dbReference type="CDD" id="cd12148">
    <property type="entry name" value="fungal_TF_MHR"/>
    <property type="match status" value="1"/>
</dbReference>
<sequence length="904" mass="99084">MGFFDEIAKGLEQAKKEAEKHITPENINRGLQIAREGINNAAQQINQHVTQENINHGMRIARDGINNAAQQIGQHVTPENINHGMQIARDGINNAAQQISLHVTPENINHGMQIARDGINVATQQMNQHLNAENFNHGLQLARNGIDIAAQQVNQHVNQENINHGLQIVRDGVGNAAQQVGQHLTKENIDRAREEVLKVASGPAAQQAAKVVKQNSVPIAVAGAGIFIAAVPGIITGPIMGIAGLMGFTSGGIAAASIASGAQASIGSVAAGSGFAVMQSAAAGGYGLGILTGIVQAVGGITAASYYGINSWVNRVHPRRGIPRATVTSIKPPRHQAQSILNITDLHYGHKALPCPDEASDQNTQALIRGCREIAEGAGLPAPEMMLDPSPNGRDVVQYHSEMHYATMMGEVVTKERIRRVTRVIIREKGSQGSPVQQFSGLKDQVTDNWVILSALDPIDREYLTQKGAFTLPPKHYCEAFLQSYFRLAYPTCPVFDPFEFIQSYDSGTHSHFLLQAVLANAALYVPQQVLEAAGFVSRLEALETFCTRATLLYDFNCEKSQLRLLQGSAVLAMTGFVGCRDKDFGYWYHNAIRLAIKMGIHHQGLGNLQAIPKDLVDIIFLPAAEVWVPKVLSPPCASILSPLTLLESLFFVENCRLATIASQCLSVAKSGASNSLAHIQEEFSAWHVSVPEPLLPNPRQDPRDNPWHIVLIATSYRFQCMLFRWLRKHWEGKDSLLSENANNCLKLAMYELDAIIGRALVHDMLRNLPVAFLTCAPAVLALHLEIVLKSSEPDEVKSRSLIYIHQSLISMKQCRDLPHIRVALEVAKWVLAKKSLLPNWSREVVPSGENPQNSAQKSPGDWFYSMYNAESQIQRPQDDLAGADVDIDDFFIFGLPENTMLYH</sequence>
<dbReference type="RefSeq" id="XP_013959794.1">
    <property type="nucleotide sequence ID" value="XM_014104319.1"/>
</dbReference>
<organism evidence="7 8">
    <name type="scientific">Hypocrea virens (strain Gv29-8 / FGSC 10586)</name>
    <name type="common">Gliocladium virens</name>
    <name type="synonym">Trichoderma virens</name>
    <dbReference type="NCBI Taxonomy" id="413071"/>
    <lineage>
        <taxon>Eukaryota</taxon>
        <taxon>Fungi</taxon>
        <taxon>Dikarya</taxon>
        <taxon>Ascomycota</taxon>
        <taxon>Pezizomycotina</taxon>
        <taxon>Sordariomycetes</taxon>
        <taxon>Hypocreomycetidae</taxon>
        <taxon>Hypocreales</taxon>
        <taxon>Hypocreaceae</taxon>
        <taxon>Trichoderma</taxon>
    </lineage>
</organism>
<gene>
    <name evidence="7" type="ORF">TRIVIDRAFT_229678</name>
</gene>
<accession>G9MJC6</accession>
<proteinExistence type="predicted"/>
<evidence type="ECO:0000259" key="6">
    <source>
        <dbReference type="Pfam" id="PF04082"/>
    </source>
</evidence>
<dbReference type="InParanoid" id="G9MJC6"/>
<protein>
    <recommendedName>
        <fullName evidence="6">Xylanolytic transcriptional activator regulatory domain-containing protein</fullName>
    </recommendedName>
</protein>
<keyword evidence="5" id="KW-0539">Nucleus</keyword>
<comment type="caution">
    <text evidence="7">The sequence shown here is derived from an EMBL/GenBank/DDBJ whole genome shotgun (WGS) entry which is preliminary data.</text>
</comment>
<keyword evidence="2" id="KW-0805">Transcription regulation</keyword>